<organism evidence="1 2">
    <name type="scientific">Nicotiana tabacum</name>
    <name type="common">Common tobacco</name>
    <dbReference type="NCBI Taxonomy" id="4097"/>
    <lineage>
        <taxon>Eukaryota</taxon>
        <taxon>Viridiplantae</taxon>
        <taxon>Streptophyta</taxon>
        <taxon>Embryophyta</taxon>
        <taxon>Tracheophyta</taxon>
        <taxon>Spermatophyta</taxon>
        <taxon>Magnoliopsida</taxon>
        <taxon>eudicotyledons</taxon>
        <taxon>Gunneridae</taxon>
        <taxon>Pentapetalae</taxon>
        <taxon>asterids</taxon>
        <taxon>lamiids</taxon>
        <taxon>Solanales</taxon>
        <taxon>Solanaceae</taxon>
        <taxon>Nicotianoideae</taxon>
        <taxon>Nicotianeae</taxon>
        <taxon>Nicotiana</taxon>
    </lineage>
</organism>
<reference evidence="1" key="1">
    <citation type="journal article" date="2014" name="Nat. Commun.">
        <title>The tobacco genome sequence and its comparison with those of tomato and potato.</title>
        <authorList>
            <person name="Sierro N."/>
            <person name="Battey J.N."/>
            <person name="Ouadi S."/>
            <person name="Bakaher N."/>
            <person name="Bovet L."/>
            <person name="Willig A."/>
            <person name="Goepfert S."/>
            <person name="Peitsch M.C."/>
            <person name="Ivanov N.V."/>
        </authorList>
    </citation>
    <scope>NUCLEOTIDE SEQUENCE [LARGE SCALE GENOMIC DNA]</scope>
</reference>
<protein>
    <submittedName>
        <fullName evidence="2">Uncharacterized protein LOC142172626</fullName>
    </submittedName>
</protein>
<gene>
    <name evidence="2" type="primary">LOC142172626</name>
</gene>
<dbReference type="RefSeq" id="XP_075092391.1">
    <property type="nucleotide sequence ID" value="XM_075236290.1"/>
</dbReference>
<proteinExistence type="predicted"/>
<keyword evidence="1" id="KW-1185">Reference proteome</keyword>
<sequence length="192" mass="21153">MTSSAKSSNAAKSTLCLMEEDIQDGGDLSLSAKKKLGFINVACKSPDLKFAEYEQWSCDIVDCVIYSKTAKEVWDSLKQIFGKSNGANLSPAKGTIRSNTRKTKLTKSLEDQRLIQFLGLNDVYAQERENILMMSPLPSMDGAYSLLLQDENLREVYANAHFTSDSASFIVAEQGKQPNAQLLAEFAAFMAT</sequence>
<reference evidence="2" key="2">
    <citation type="submission" date="2025-08" db="UniProtKB">
        <authorList>
            <consortium name="RefSeq"/>
        </authorList>
    </citation>
    <scope>IDENTIFICATION</scope>
    <source>
        <tissue evidence="2">Leaf</tissue>
    </source>
</reference>
<name>A0AC58T585_TOBAC</name>
<accession>A0AC58T585</accession>
<dbReference type="Proteomes" id="UP000790787">
    <property type="component" value="Chromosome 18"/>
</dbReference>
<evidence type="ECO:0000313" key="1">
    <source>
        <dbReference type="Proteomes" id="UP000790787"/>
    </source>
</evidence>
<evidence type="ECO:0000313" key="2">
    <source>
        <dbReference type="RefSeq" id="XP_075092391.1"/>
    </source>
</evidence>